<evidence type="ECO:0000256" key="2">
    <source>
        <dbReference type="SAM" id="SignalP"/>
    </source>
</evidence>
<evidence type="ECO:0000313" key="4">
    <source>
        <dbReference type="Proteomes" id="UP000002939"/>
    </source>
</evidence>
<reference evidence="3" key="1">
    <citation type="submission" date="2009-09" db="EMBL/GenBank/DDBJ databases">
        <authorList>
            <consortium name="The Broad Institute Genome Sequencing Platform"/>
            <person name="Ward D."/>
            <person name="Feldgarden M."/>
            <person name="Earl A."/>
            <person name="Young S.K."/>
            <person name="Zeng Q."/>
            <person name="Koehrsen M."/>
            <person name="Alvarado L."/>
            <person name="Berlin A."/>
            <person name="Bochicchio J."/>
            <person name="Borenstein D."/>
            <person name="Chapman S.B."/>
            <person name="Chen Z."/>
            <person name="Engels R."/>
            <person name="Freedman E."/>
            <person name="Gellesch M."/>
            <person name="Goldberg J."/>
            <person name="Griggs A."/>
            <person name="Gujja S."/>
            <person name="Heilman E."/>
            <person name="Heiman D."/>
            <person name="Hepburn T."/>
            <person name="Howarth C."/>
            <person name="Jen D."/>
            <person name="Larson L."/>
            <person name="Lewis B."/>
            <person name="Mehta T."/>
            <person name="Park D."/>
            <person name="Pearson M."/>
            <person name="Roberts A."/>
            <person name="Saif S."/>
            <person name="Shea T."/>
            <person name="Shenoy N."/>
            <person name="Sisk P."/>
            <person name="Stolte C."/>
            <person name="Sykes S."/>
            <person name="Thomson T."/>
            <person name="Walk T."/>
            <person name="White J."/>
            <person name="Yandava C."/>
            <person name="Sibley C.D."/>
            <person name="Field T.R."/>
            <person name="Grinwis M."/>
            <person name="Eshaghurshan C.S."/>
            <person name="Surette M.G."/>
            <person name="Haas B."/>
            <person name="Nusbaum C."/>
            <person name="Birren B."/>
        </authorList>
    </citation>
    <scope>NUCLEOTIDE SEQUENCE [LARGE SCALE GENOMIC DNA]</scope>
    <source>
        <strain evidence="3">ATCC 700633</strain>
    </source>
</reference>
<evidence type="ECO:0000313" key="3">
    <source>
        <dbReference type="EMBL" id="EEW92622.1"/>
    </source>
</evidence>
<comment type="caution">
    <text evidence="3">The sequence shown here is derived from an EMBL/GenBank/DDBJ whole genome shotgun (WGS) entry which is preliminary data.</text>
</comment>
<gene>
    <name evidence="3" type="ORF">HMPREF0446_01467</name>
</gene>
<proteinExistence type="predicted"/>
<dbReference type="Gene3D" id="2.20.120.10">
    <property type="entry name" value="Multimodular pneumococcal cell wall endolysin, domain 3"/>
    <property type="match status" value="2"/>
</dbReference>
<keyword evidence="2" id="KW-0732">Signal</keyword>
<dbReference type="Pfam" id="PF01473">
    <property type="entry name" value="Choline_bind_1"/>
    <property type="match status" value="2"/>
</dbReference>
<dbReference type="NCBIfam" id="TIGR04320">
    <property type="entry name" value="Surf_Exclu_PgrA"/>
    <property type="match status" value="1"/>
</dbReference>
<dbReference type="Proteomes" id="UP000002939">
    <property type="component" value="Unassembled WGS sequence"/>
</dbReference>
<feature type="chain" id="PRO_5039505842" description="SEC10/PgrA surface exclusion domain-containing protein" evidence="2">
    <location>
        <begin position="19"/>
        <end position="518"/>
    </location>
</feature>
<sequence length="518" mass="59688">MNKKIISLLATITLTSLAAVHAEETSKQGWIKENGSWYFYQNQKPVTKQWQGDYYLKADGKMAEKEWIYDADYQGWYYLQSDGSYAYSTWQGDYYINSNGKMAMAEWIYDKNYKAWYYLKGNGAYARSEWQKEYYLKADGKMAVSEWVQNALENAWYYLKGDGSYAHDEWVGSYYLKSNGKMAALEWIYDKSYEAWYYLKSDGTYAYDQEVDGYYLESDGKMRESEEDHLRRNLDGAVQSQRQQEEKKALEKAIQWLESEDSISINEEYAKRLNQYGSTAQGKNQENVSALNTISKSLLKQNQKEIGAISNTLLAKYNLRSMPEDMKQSLNLYAASLINSVRKQMNYSPVKVTETMVTIAEQIAKEYINDGRFIADGKGHDAHAINKVVEQYGILTSTDNSKSNGSQYYENAISTDFQNQDYFTIRAELREAILLFLFNGIEYDHAQSVAGVNFGKSYSADYFGVGLGASGHFIQIEDSYLEKEGTLPFSKAEISQKVRTDYEQKVIQRLKDHLATLK</sequence>
<dbReference type="InterPro" id="IPR018337">
    <property type="entry name" value="Cell_wall/Cho-bd_repeat"/>
</dbReference>
<dbReference type="eggNOG" id="COG5263">
    <property type="taxonomic scope" value="Bacteria"/>
</dbReference>
<evidence type="ECO:0008006" key="5">
    <source>
        <dbReference type="Google" id="ProtNLM"/>
    </source>
</evidence>
<protein>
    <recommendedName>
        <fullName evidence="5">SEC10/PgrA surface exclusion domain-containing protein</fullName>
    </recommendedName>
</protein>
<feature type="signal peptide" evidence="2">
    <location>
        <begin position="1"/>
        <end position="18"/>
    </location>
</feature>
<dbReference type="STRING" id="626369.HMPREF0446_01467"/>
<dbReference type="InterPro" id="IPR027607">
    <property type="entry name" value="Surf_Exclu_SEC10/PgrA"/>
</dbReference>
<keyword evidence="4" id="KW-1185">Reference proteome</keyword>
<dbReference type="Gene3D" id="2.10.270.10">
    <property type="entry name" value="Cholin Binding"/>
    <property type="match status" value="1"/>
</dbReference>
<name>D0BND2_9LACT</name>
<dbReference type="EMBL" id="ACRF02000003">
    <property type="protein sequence ID" value="EEW92622.1"/>
    <property type="molecule type" value="Genomic_DNA"/>
</dbReference>
<reference evidence="3" key="2">
    <citation type="submission" date="2011-10" db="EMBL/GenBank/DDBJ databases">
        <title>The Genome Sequence of Granulicatella elegans ATCC 700633.</title>
        <authorList>
            <consortium name="The Broad Institute Genome Sequencing Platform"/>
            <consortium name="The Broad Institute Genome Sequencing Center for Infectious Disease"/>
            <person name="Earl A."/>
            <person name="Ward D."/>
            <person name="Feldgarden M."/>
            <person name="Gevers D."/>
            <person name="Sibley C.D."/>
            <person name="Field T.R."/>
            <person name="Grinwis M."/>
            <person name="Eshaghurshan C.S."/>
            <person name="Surette M.G."/>
            <person name="Young S.K."/>
            <person name="Zeng Q."/>
            <person name="Gargeya S."/>
            <person name="Fitzgerald M."/>
            <person name="Haas B."/>
            <person name="Abouelleil A."/>
            <person name="Alvarado L."/>
            <person name="Arachchi H.M."/>
            <person name="Berlin A."/>
            <person name="Brown A."/>
            <person name="Chapman S.B."/>
            <person name="Chen Z."/>
            <person name="Dunbar C."/>
            <person name="Freedman E."/>
            <person name="Gearin G."/>
            <person name="Goldberg J."/>
            <person name="Griggs A."/>
            <person name="Gujja S."/>
            <person name="Heiman D."/>
            <person name="Howarth C."/>
            <person name="Larson L."/>
            <person name="Lui A."/>
            <person name="MacDonald P.J.P."/>
            <person name="Montmayeur A."/>
            <person name="Murphy C."/>
            <person name="Neiman D."/>
            <person name="Pearson M."/>
            <person name="Priest M."/>
            <person name="Roberts A."/>
            <person name="Saif S."/>
            <person name="Shea T."/>
            <person name="Shenoy N."/>
            <person name="Sisk P."/>
            <person name="Stolte C."/>
            <person name="Sykes S."/>
            <person name="Wortman J."/>
            <person name="Nusbaum C."/>
            <person name="Birren B."/>
        </authorList>
    </citation>
    <scope>NUCLEOTIDE SEQUENCE [LARGE SCALE GENOMIC DNA]</scope>
    <source>
        <strain evidence="3">ATCC 700633</strain>
    </source>
</reference>
<dbReference type="SUPFAM" id="SSF69360">
    <property type="entry name" value="Cell wall binding repeat"/>
    <property type="match status" value="1"/>
</dbReference>
<dbReference type="HOGENOM" id="CLU_525578_0_0_9"/>
<accession>D0BND2</accession>
<organism evidence="3 4">
    <name type="scientific">Granulicatella elegans ATCC 700633</name>
    <dbReference type="NCBI Taxonomy" id="626369"/>
    <lineage>
        <taxon>Bacteria</taxon>
        <taxon>Bacillati</taxon>
        <taxon>Bacillota</taxon>
        <taxon>Bacilli</taxon>
        <taxon>Lactobacillales</taxon>
        <taxon>Carnobacteriaceae</taxon>
        <taxon>Granulicatella</taxon>
    </lineage>
</organism>
<evidence type="ECO:0000256" key="1">
    <source>
        <dbReference type="ARBA" id="ARBA00022737"/>
    </source>
</evidence>
<dbReference type="Pfam" id="PF19085">
    <property type="entry name" value="Choline_bind_2"/>
    <property type="match status" value="1"/>
</dbReference>
<keyword evidence="1" id="KW-0677">Repeat</keyword>
<dbReference type="AlphaFoldDB" id="D0BND2"/>